<keyword evidence="3 7" id="KW-0418">Kinase</keyword>
<keyword evidence="2 5" id="KW-0547">Nucleotide-binding</keyword>
<organism evidence="7 8">
    <name type="scientific">Pseudoxanthomonas putridarboris</name>
    <dbReference type="NCBI Taxonomy" id="752605"/>
    <lineage>
        <taxon>Bacteria</taxon>
        <taxon>Pseudomonadati</taxon>
        <taxon>Pseudomonadota</taxon>
        <taxon>Gammaproteobacteria</taxon>
        <taxon>Lysobacterales</taxon>
        <taxon>Lysobacteraceae</taxon>
        <taxon>Pseudoxanthomonas</taxon>
    </lineage>
</organism>
<dbReference type="PROSITE" id="PS50011">
    <property type="entry name" value="PROTEIN_KINASE_DOM"/>
    <property type="match status" value="1"/>
</dbReference>
<gene>
    <name evidence="7" type="ORF">AAD027_04035</name>
</gene>
<dbReference type="InterPro" id="IPR017441">
    <property type="entry name" value="Protein_kinase_ATP_BS"/>
</dbReference>
<dbReference type="InterPro" id="IPR000719">
    <property type="entry name" value="Prot_kinase_dom"/>
</dbReference>
<protein>
    <submittedName>
        <fullName evidence="7">Serine/threonine-protein kinase</fullName>
        <ecNumber evidence="7">2.7.11.1</ecNumber>
    </submittedName>
</protein>
<dbReference type="EC" id="2.7.11.1" evidence="7"/>
<evidence type="ECO:0000256" key="3">
    <source>
        <dbReference type="ARBA" id="ARBA00022777"/>
    </source>
</evidence>
<dbReference type="SUPFAM" id="SSF56112">
    <property type="entry name" value="Protein kinase-like (PK-like)"/>
    <property type="match status" value="1"/>
</dbReference>
<evidence type="ECO:0000259" key="6">
    <source>
        <dbReference type="PROSITE" id="PS50011"/>
    </source>
</evidence>
<dbReference type="PANTHER" id="PTHR43289:SF34">
    <property type="entry name" value="SERINE_THREONINE-PROTEIN KINASE YBDM-RELATED"/>
    <property type="match status" value="1"/>
</dbReference>
<evidence type="ECO:0000313" key="8">
    <source>
        <dbReference type="Proteomes" id="UP001459204"/>
    </source>
</evidence>
<keyword evidence="1 7" id="KW-0808">Transferase</keyword>
<accession>A0ABU9IX54</accession>
<evidence type="ECO:0000256" key="4">
    <source>
        <dbReference type="ARBA" id="ARBA00022840"/>
    </source>
</evidence>
<dbReference type="Proteomes" id="UP001459204">
    <property type="component" value="Unassembled WGS sequence"/>
</dbReference>
<dbReference type="Gene3D" id="1.10.510.10">
    <property type="entry name" value="Transferase(Phosphotransferase) domain 1"/>
    <property type="match status" value="1"/>
</dbReference>
<keyword evidence="4 5" id="KW-0067">ATP-binding</keyword>
<reference evidence="7 8" key="1">
    <citation type="submission" date="2024-04" db="EMBL/GenBank/DDBJ databases">
        <title>Draft genome sequence of Pseudoxanthomonas putridarboris WD12.</title>
        <authorList>
            <person name="Oh J."/>
        </authorList>
    </citation>
    <scope>NUCLEOTIDE SEQUENCE [LARGE SCALE GENOMIC DNA]</scope>
    <source>
        <strain evidence="7 8">WD12</strain>
    </source>
</reference>
<evidence type="ECO:0000256" key="1">
    <source>
        <dbReference type="ARBA" id="ARBA00022679"/>
    </source>
</evidence>
<dbReference type="SUPFAM" id="SSF48452">
    <property type="entry name" value="TPR-like"/>
    <property type="match status" value="1"/>
</dbReference>
<dbReference type="PANTHER" id="PTHR43289">
    <property type="entry name" value="MITOGEN-ACTIVATED PROTEIN KINASE KINASE KINASE 20-RELATED"/>
    <property type="match status" value="1"/>
</dbReference>
<dbReference type="Gene3D" id="1.25.40.10">
    <property type="entry name" value="Tetratricopeptide repeat domain"/>
    <property type="match status" value="2"/>
</dbReference>
<evidence type="ECO:0000256" key="5">
    <source>
        <dbReference type="PROSITE-ProRule" id="PRU10141"/>
    </source>
</evidence>
<dbReference type="Pfam" id="PF00069">
    <property type="entry name" value="Pkinase"/>
    <property type="match status" value="1"/>
</dbReference>
<dbReference type="EMBL" id="JBBWWT010000001">
    <property type="protein sequence ID" value="MEL1263543.1"/>
    <property type="molecule type" value="Genomic_DNA"/>
</dbReference>
<dbReference type="GO" id="GO:0004674">
    <property type="term" value="F:protein serine/threonine kinase activity"/>
    <property type="evidence" value="ECO:0007669"/>
    <property type="project" value="UniProtKB-EC"/>
</dbReference>
<sequence length="954" mass="104456">MAEDHPDRRAISWLRRLSGLPVSAQRAALAVLALWNPTTADRARRLLASDSDRGSILDHPPHLVVLSAGDAHPMPDTGADARIGRKVGAWRIKRIIGKGGMGTVYLASRDDGTYDRDVALKYIRSELASPQLQAAFQKERNALAALNHRDIVPILDGGLDDDGAPWFVMPLIDGAPIDAWCDGHQLAIRDRIGVFVLLCDALAYAHKRGVLHQDIKASAVLVTADGHPKLLDFGLADMTHARDDPAPDTQARHLAFSADYAAPELLRGGGPSTAIDIHALGVLLYRLICGRWPSTASPLHASLSAVIEKEATPPSRLALHLSAAESAHRGMPTAEGLGRLLSGDLDCIAMKCIAHDPEERYPTVDALRDDLQRWLEKRPISLRTQTGYRAKRFLQRNAVPAGAASAILVAALATGVAVMWQQAQAAHESELSSRVDQIFSQALGSAALSRAGDLPMSSSQLLDRTEANVRRHSAKDSPDVLARGLSILARSQADTGNYAKAEALALESRRLGDDTALQFAFNQATLARLHNLRAEHAKAEQASLVGLDRLRFGLSRQDRLAAIQLRMQLAIAQSGKGRPQEAMASLNAAIRDAAALDSPPGRLALAQMLILRGSWYRQRLMLSASEQDLTQAITYAEGIEPRIVDDARESLMRTVRASRKPGREARALAMANDLLESRRQTLGEDHPETGVAWGELAFLQMHNENTADAEASVQRASDILLATVGDRHPAYARILMARSHLLTSAGKLEDAIAQTEIALDILQDRYGDTHERTLEARFLLASQYWWRSSTDPDAWEIAISTMESTIDTYIRKNGEVSATHRMAYASMLSGAGRMQEAEREIKQARQDATHQYGSGSQEMLHIRLTECMLLVANGTDGARVERELDQLIEDVGRVDSLYARAILVTAYLEKAKWLRPNDVIAARETLLKARDVAVKANQPSWISDLDQQLERLEQ</sequence>
<dbReference type="PROSITE" id="PS00107">
    <property type="entry name" value="PROTEIN_KINASE_ATP"/>
    <property type="match status" value="1"/>
</dbReference>
<feature type="binding site" evidence="5">
    <location>
        <position position="121"/>
    </location>
    <ligand>
        <name>ATP</name>
        <dbReference type="ChEBI" id="CHEBI:30616"/>
    </ligand>
</feature>
<evidence type="ECO:0000313" key="7">
    <source>
        <dbReference type="EMBL" id="MEL1263543.1"/>
    </source>
</evidence>
<dbReference type="InterPro" id="IPR011990">
    <property type="entry name" value="TPR-like_helical_dom_sf"/>
</dbReference>
<proteinExistence type="predicted"/>
<keyword evidence="8" id="KW-1185">Reference proteome</keyword>
<comment type="caution">
    <text evidence="7">The sequence shown here is derived from an EMBL/GenBank/DDBJ whole genome shotgun (WGS) entry which is preliminary data.</text>
</comment>
<evidence type="ECO:0000256" key="2">
    <source>
        <dbReference type="ARBA" id="ARBA00022741"/>
    </source>
</evidence>
<feature type="domain" description="Protein kinase" evidence="6">
    <location>
        <begin position="90"/>
        <end position="375"/>
    </location>
</feature>
<dbReference type="RefSeq" id="WP_341724714.1">
    <property type="nucleotide sequence ID" value="NZ_JBBWWT010000001.1"/>
</dbReference>
<dbReference type="InterPro" id="IPR011009">
    <property type="entry name" value="Kinase-like_dom_sf"/>
</dbReference>
<name>A0ABU9IX54_9GAMM</name>
<dbReference type="Gene3D" id="3.30.200.20">
    <property type="entry name" value="Phosphorylase Kinase, domain 1"/>
    <property type="match status" value="1"/>
</dbReference>
<dbReference type="CDD" id="cd14014">
    <property type="entry name" value="STKc_PknB_like"/>
    <property type="match status" value="1"/>
</dbReference>